<feature type="compositionally biased region" description="Acidic residues" evidence="4">
    <location>
        <begin position="645"/>
        <end position="655"/>
    </location>
</feature>
<dbReference type="Pfam" id="PF04615">
    <property type="entry name" value="Utp14"/>
    <property type="match status" value="1"/>
</dbReference>
<evidence type="ECO:0000256" key="1">
    <source>
        <dbReference type="ARBA" id="ARBA00004604"/>
    </source>
</evidence>
<protein>
    <submittedName>
        <fullName evidence="5">Utp14-domain-containing protein</fullName>
    </submittedName>
</protein>
<dbReference type="GO" id="GO:0032040">
    <property type="term" value="C:small-subunit processome"/>
    <property type="evidence" value="ECO:0007669"/>
    <property type="project" value="InterPro"/>
</dbReference>
<feature type="compositionally biased region" description="Acidic residues" evidence="4">
    <location>
        <begin position="221"/>
        <end position="246"/>
    </location>
</feature>
<feature type="compositionally biased region" description="Basic and acidic residues" evidence="4">
    <location>
        <begin position="582"/>
        <end position="608"/>
    </location>
</feature>
<comment type="subcellular location">
    <subcellularLocation>
        <location evidence="1">Nucleus</location>
        <location evidence="1">Nucleolus</location>
    </subcellularLocation>
</comment>
<reference evidence="5" key="1">
    <citation type="submission" date="2023-06" db="EMBL/GenBank/DDBJ databases">
        <authorList>
            <consortium name="Lawrence Berkeley National Laboratory"/>
            <person name="Ahrendt S."/>
            <person name="Sahu N."/>
            <person name="Indic B."/>
            <person name="Wong-Bajracharya J."/>
            <person name="Merenyi Z."/>
            <person name="Ke H.-M."/>
            <person name="Monk M."/>
            <person name="Kocsube S."/>
            <person name="Drula E."/>
            <person name="Lipzen A."/>
            <person name="Balint B."/>
            <person name="Henrissat B."/>
            <person name="Andreopoulos B."/>
            <person name="Martin F.M."/>
            <person name="Harder C.B."/>
            <person name="Rigling D."/>
            <person name="Ford K.L."/>
            <person name="Foster G.D."/>
            <person name="Pangilinan J."/>
            <person name="Papanicolaou A."/>
            <person name="Barry K."/>
            <person name="LaButti K."/>
            <person name="Viragh M."/>
            <person name="Koriabine M."/>
            <person name="Yan M."/>
            <person name="Riley R."/>
            <person name="Champramary S."/>
            <person name="Plett K.L."/>
            <person name="Tsai I.J."/>
            <person name="Slot J."/>
            <person name="Sipos G."/>
            <person name="Plett J."/>
            <person name="Nagy L.G."/>
            <person name="Grigoriev I.V."/>
        </authorList>
    </citation>
    <scope>NUCLEOTIDE SEQUENCE</scope>
    <source>
        <strain evidence="5">ICMP 16352</strain>
    </source>
</reference>
<feature type="compositionally biased region" description="Pro residues" evidence="4">
    <location>
        <begin position="709"/>
        <end position="718"/>
    </location>
</feature>
<gene>
    <name evidence="5" type="ORF">IW261DRAFT_1458381</name>
</gene>
<evidence type="ECO:0000256" key="4">
    <source>
        <dbReference type="SAM" id="MobiDB-lite"/>
    </source>
</evidence>
<evidence type="ECO:0000313" key="5">
    <source>
        <dbReference type="EMBL" id="KAK0484734.1"/>
    </source>
</evidence>
<dbReference type="EMBL" id="JAUEPR010000005">
    <property type="protein sequence ID" value="KAK0484734.1"/>
    <property type="molecule type" value="Genomic_DNA"/>
</dbReference>
<feature type="compositionally biased region" description="Polar residues" evidence="4">
    <location>
        <begin position="1"/>
        <end position="11"/>
    </location>
</feature>
<feature type="compositionally biased region" description="Polar residues" evidence="4">
    <location>
        <begin position="674"/>
        <end position="692"/>
    </location>
</feature>
<accession>A0AA39PIK6</accession>
<feature type="region of interest" description="Disordered" evidence="4">
    <location>
        <begin position="521"/>
        <end position="773"/>
    </location>
</feature>
<keyword evidence="2" id="KW-0597">Phosphoprotein</keyword>
<dbReference type="Proteomes" id="UP001175227">
    <property type="component" value="Unassembled WGS sequence"/>
</dbReference>
<proteinExistence type="predicted"/>
<feature type="compositionally biased region" description="Polar residues" evidence="4">
    <location>
        <begin position="252"/>
        <end position="262"/>
    </location>
</feature>
<name>A0AA39PIK6_9AGAR</name>
<feature type="compositionally biased region" description="Acidic residues" evidence="4">
    <location>
        <begin position="567"/>
        <end position="581"/>
    </location>
</feature>
<comment type="caution">
    <text evidence="5">The sequence shown here is derived from an EMBL/GenBank/DDBJ whole genome shotgun (WGS) entry which is preliminary data.</text>
</comment>
<dbReference type="AlphaFoldDB" id="A0AA39PIK6"/>
<organism evidence="5 6">
    <name type="scientific">Armillaria novae-zelandiae</name>
    <dbReference type="NCBI Taxonomy" id="153914"/>
    <lineage>
        <taxon>Eukaryota</taxon>
        <taxon>Fungi</taxon>
        <taxon>Dikarya</taxon>
        <taxon>Basidiomycota</taxon>
        <taxon>Agaricomycotina</taxon>
        <taxon>Agaricomycetes</taxon>
        <taxon>Agaricomycetidae</taxon>
        <taxon>Agaricales</taxon>
        <taxon>Marasmiineae</taxon>
        <taxon>Physalacriaceae</taxon>
        <taxon>Armillaria</taxon>
    </lineage>
</organism>
<evidence type="ECO:0000256" key="3">
    <source>
        <dbReference type="ARBA" id="ARBA00023242"/>
    </source>
</evidence>
<evidence type="ECO:0000256" key="2">
    <source>
        <dbReference type="ARBA" id="ARBA00022553"/>
    </source>
</evidence>
<feature type="compositionally biased region" description="Acidic residues" evidence="4">
    <location>
        <begin position="148"/>
        <end position="178"/>
    </location>
</feature>
<dbReference type="PANTHER" id="PTHR14150">
    <property type="entry name" value="U3 SMALL NUCLEOLAR RNA-ASSOCIATED PROTEIN 14"/>
    <property type="match status" value="1"/>
</dbReference>
<sequence>MARSAQASRRPNTTKKPHRKADSKAKFNAAGYAKRQARKGKETVPSEDVYEYAPDAVRRSKITLDLDRDEDFGGIPDGDDEREQLRARLIGENEDDEMIDSEDDEDIDSDAAFEESDEDRFAGFFSRKKKKGKSKAKAKAAVRFADVDLNEDEDMGEEEQDGSDVDEDEEGEDDEFIDVLDILDGRGEPDNGTDNEAQPSLSKRPTPPTPSRTRENAQEINTDEEEEEEESDEEDPFTPSDVDEAAPEALENLQNFISTLDTSSKKRKPSAEDLPVDAPPRKRRILKERTQAGEESEFRTHGSGSKLNLDDLLAPLASQPDTLLSLKKSTKVLNPSSSSKIRTLSAPLPQRAQERLDREAAYEKTKEEVDKWSATMKQIQEAEHLSFPLQVKPEGRVSALELAAKFKPTTALESSVDALLKTARLRDEDIHETEEGILKMNNLSVEEVAQRRAELRKTRELMFRAEVKAKRVAKIKSKTYRKIKRKERERLGEKIDEGDSDDDQMVMKKEMERARERATLRHKNTGKWARQMRGKESWDEEGRKGIEEMLDRGERLRRKIAGKGSDESDDDSDGQESADGPEDIRQHAFDQLARLDNDNEELPQDKSKGKGVFGMKFMKDAMARQQGETNKMVDDFVKELGGGGEAEESGDEGGEDPSSGVVVSRTGGRVTYRPGTQTSQPPAKTPKPSTVLSGAVEIEVENPELTSPAPVPAAPSPVEPSRDTEESNPWLSVGSSNSKVSRKKNEVVVDKNSNLTEKSKNKLKKKAKKTEKEKAIAQDDAVVEISVENVLTLGKVVNDDGDDSDCNSEVEAQEKMLETKNKKKGKNVAFEQRDLVKMAFAGDNVVQEFEELKRLEIEADAPKELDTTLPGWGSWGGAGTRKAPPKPSLIKKIAGVNAANRADHGKGHVIISEKRDKKAAKYLVKDLPYPYTSKAQFERGMEQPLGVEWNTRVGFQKATLPKVVKKMGAVIDPLQKMF</sequence>
<feature type="region of interest" description="Disordered" evidence="4">
    <location>
        <begin position="1"/>
        <end position="47"/>
    </location>
</feature>
<feature type="compositionally biased region" description="Polar residues" evidence="4">
    <location>
        <begin position="727"/>
        <end position="739"/>
    </location>
</feature>
<evidence type="ECO:0000313" key="6">
    <source>
        <dbReference type="Proteomes" id="UP001175227"/>
    </source>
</evidence>
<feature type="compositionally biased region" description="Basic residues" evidence="4">
    <location>
        <begin position="127"/>
        <end position="140"/>
    </location>
</feature>
<keyword evidence="3" id="KW-0539">Nucleus</keyword>
<feature type="compositionally biased region" description="Basic and acidic residues" evidence="4">
    <location>
        <begin position="287"/>
        <end position="300"/>
    </location>
</feature>
<feature type="compositionally biased region" description="Basic and acidic residues" evidence="4">
    <location>
        <begin position="533"/>
        <end position="554"/>
    </location>
</feature>
<dbReference type="GO" id="GO:0006364">
    <property type="term" value="P:rRNA processing"/>
    <property type="evidence" value="ECO:0007669"/>
    <property type="project" value="InterPro"/>
</dbReference>
<dbReference type="InterPro" id="IPR006709">
    <property type="entry name" value="SSU_processome_Utp14"/>
</dbReference>
<keyword evidence="6" id="KW-1185">Reference proteome</keyword>
<feature type="region of interest" description="Disordered" evidence="4">
    <location>
        <begin position="127"/>
        <end position="308"/>
    </location>
</feature>
<dbReference type="PANTHER" id="PTHR14150:SF12">
    <property type="entry name" value="U3 SMALL NUCLEOLAR RNA-ASSOCIATED PROTEIN 14 HOMOLOG A"/>
    <property type="match status" value="1"/>
</dbReference>
<feature type="compositionally biased region" description="Low complexity" evidence="4">
    <location>
        <begin position="656"/>
        <end position="671"/>
    </location>
</feature>